<dbReference type="EMBL" id="JAUJYO010000009">
    <property type="protein sequence ID" value="KAK1308005.1"/>
    <property type="molecule type" value="Genomic_DNA"/>
</dbReference>
<gene>
    <name evidence="1" type="ORF">QJS10_CPA09g00939</name>
</gene>
<organism evidence="1 2">
    <name type="scientific">Acorus calamus</name>
    <name type="common">Sweet flag</name>
    <dbReference type="NCBI Taxonomy" id="4465"/>
    <lineage>
        <taxon>Eukaryota</taxon>
        <taxon>Viridiplantae</taxon>
        <taxon>Streptophyta</taxon>
        <taxon>Embryophyta</taxon>
        <taxon>Tracheophyta</taxon>
        <taxon>Spermatophyta</taxon>
        <taxon>Magnoliopsida</taxon>
        <taxon>Liliopsida</taxon>
        <taxon>Acoraceae</taxon>
        <taxon>Acorus</taxon>
    </lineage>
</organism>
<proteinExistence type="predicted"/>
<accession>A0AAV9E3B5</accession>
<comment type="caution">
    <text evidence="1">The sequence shown here is derived from an EMBL/GenBank/DDBJ whole genome shotgun (WGS) entry which is preliminary data.</text>
</comment>
<evidence type="ECO:0000313" key="2">
    <source>
        <dbReference type="Proteomes" id="UP001180020"/>
    </source>
</evidence>
<dbReference type="PANTHER" id="PTHR32254">
    <property type="entry name" value="EXPRESSED PROTEIN"/>
    <property type="match status" value="1"/>
</dbReference>
<reference evidence="1" key="1">
    <citation type="journal article" date="2023" name="Nat. Commun.">
        <title>Diploid and tetraploid genomes of Acorus and the evolution of monocots.</title>
        <authorList>
            <person name="Ma L."/>
            <person name="Liu K.W."/>
            <person name="Li Z."/>
            <person name="Hsiao Y.Y."/>
            <person name="Qi Y."/>
            <person name="Fu T."/>
            <person name="Tang G.D."/>
            <person name="Zhang D."/>
            <person name="Sun W.H."/>
            <person name="Liu D.K."/>
            <person name="Li Y."/>
            <person name="Chen G.Z."/>
            <person name="Liu X.D."/>
            <person name="Liao X.Y."/>
            <person name="Jiang Y.T."/>
            <person name="Yu X."/>
            <person name="Hao Y."/>
            <person name="Huang J."/>
            <person name="Zhao X.W."/>
            <person name="Ke S."/>
            <person name="Chen Y.Y."/>
            <person name="Wu W.L."/>
            <person name="Hsu J.L."/>
            <person name="Lin Y.F."/>
            <person name="Huang M.D."/>
            <person name="Li C.Y."/>
            <person name="Huang L."/>
            <person name="Wang Z.W."/>
            <person name="Zhao X."/>
            <person name="Zhong W.Y."/>
            <person name="Peng D.H."/>
            <person name="Ahmad S."/>
            <person name="Lan S."/>
            <person name="Zhang J.S."/>
            <person name="Tsai W.C."/>
            <person name="Van de Peer Y."/>
            <person name="Liu Z.J."/>
        </authorList>
    </citation>
    <scope>NUCLEOTIDE SEQUENCE</scope>
    <source>
        <strain evidence="1">CP</strain>
    </source>
</reference>
<evidence type="ECO:0000313" key="1">
    <source>
        <dbReference type="EMBL" id="KAK1308005.1"/>
    </source>
</evidence>
<dbReference type="Proteomes" id="UP001180020">
    <property type="component" value="Unassembled WGS sequence"/>
</dbReference>
<sequence length="182" mass="20446">MAVRHGGWINSWKVKATLVVMGLCIAGYIVGRPLYWHLAEAVGRSASGSACDPCVCDCSFQPLLALPEELSNITLTDCVKRDPDVNDEMEKNFTDLLSEELKLREAQAVEGQQRGELMLLETKKMSSQFLKEAEKCNSGMDTCEEAREKAEAALIEQRKLTAIWEMRARQRGWKEGRVKSHV</sequence>
<dbReference type="PANTHER" id="PTHR32254:SF14">
    <property type="entry name" value="EXPRESSED PROTEIN"/>
    <property type="match status" value="1"/>
</dbReference>
<dbReference type="AlphaFoldDB" id="A0AAV9E3B5"/>
<keyword evidence="2" id="KW-1185">Reference proteome</keyword>
<name>A0AAV9E3B5_ACOCL</name>
<reference evidence="1" key="2">
    <citation type="submission" date="2023-06" db="EMBL/GenBank/DDBJ databases">
        <authorList>
            <person name="Ma L."/>
            <person name="Liu K.-W."/>
            <person name="Li Z."/>
            <person name="Hsiao Y.-Y."/>
            <person name="Qi Y."/>
            <person name="Fu T."/>
            <person name="Tang G."/>
            <person name="Zhang D."/>
            <person name="Sun W.-H."/>
            <person name="Liu D.-K."/>
            <person name="Li Y."/>
            <person name="Chen G.-Z."/>
            <person name="Liu X.-D."/>
            <person name="Liao X.-Y."/>
            <person name="Jiang Y.-T."/>
            <person name="Yu X."/>
            <person name="Hao Y."/>
            <person name="Huang J."/>
            <person name="Zhao X.-W."/>
            <person name="Ke S."/>
            <person name="Chen Y.-Y."/>
            <person name="Wu W.-L."/>
            <person name="Hsu J.-L."/>
            <person name="Lin Y.-F."/>
            <person name="Huang M.-D."/>
            <person name="Li C.-Y."/>
            <person name="Huang L."/>
            <person name="Wang Z.-W."/>
            <person name="Zhao X."/>
            <person name="Zhong W.-Y."/>
            <person name="Peng D.-H."/>
            <person name="Ahmad S."/>
            <person name="Lan S."/>
            <person name="Zhang J.-S."/>
            <person name="Tsai W.-C."/>
            <person name="Van De Peer Y."/>
            <person name="Liu Z.-J."/>
        </authorList>
    </citation>
    <scope>NUCLEOTIDE SEQUENCE</scope>
    <source>
        <strain evidence="1">CP</strain>
        <tissue evidence="1">Leaves</tissue>
    </source>
</reference>
<protein>
    <submittedName>
        <fullName evidence="1">Uncharacterized protein</fullName>
    </submittedName>
</protein>
<dbReference type="Pfam" id="PF06364">
    <property type="entry name" value="DUF1068"/>
    <property type="match status" value="1"/>
</dbReference>
<dbReference type="InterPro" id="IPR010471">
    <property type="entry name" value="DUF1068"/>
</dbReference>